<protein>
    <recommendedName>
        <fullName evidence="3">Nucleotide-diphospho-sugar transferase domain-containing protein</fullName>
    </recommendedName>
</protein>
<dbReference type="EMBL" id="AUPL01004915">
    <property type="protein sequence ID" value="ESL07395.1"/>
    <property type="molecule type" value="Genomic_DNA"/>
</dbReference>
<organism evidence="1 2">
    <name type="scientific">Trypanosoma rangeli SC58</name>
    <dbReference type="NCBI Taxonomy" id="429131"/>
    <lineage>
        <taxon>Eukaryota</taxon>
        <taxon>Discoba</taxon>
        <taxon>Euglenozoa</taxon>
        <taxon>Kinetoplastea</taxon>
        <taxon>Metakinetoplastina</taxon>
        <taxon>Trypanosomatida</taxon>
        <taxon>Trypanosomatidae</taxon>
        <taxon>Trypanosoma</taxon>
        <taxon>Herpetosoma</taxon>
    </lineage>
</organism>
<gene>
    <name evidence="1" type="ORF">TRSC58_04915</name>
</gene>
<accession>A0A061IZ97</accession>
<dbReference type="OrthoDB" id="239229at2759"/>
<proteinExistence type="predicted"/>
<evidence type="ECO:0008006" key="3">
    <source>
        <dbReference type="Google" id="ProtNLM"/>
    </source>
</evidence>
<sequence length="334" mass="37215">MTAAAAGAAETAISCVCTMGTPECDDELYLFLRCLRVYHPGLPVVVGCTTAMLKSGEATCSKAYAGFCDDGCIEWVPCLDPYVPINRGEMERRRGVWYPSRHADFMMEKANLMEHAMARRPAHGGDCTEAVLFLDCDVVLLGELPRLPRDTEIALSSHRISCQDEALFGRYNGGFVAAASPLVLHEWRRATRHSRYFDQASLESVAQRFASKLYEIPPQHNYGYWRFFQTCWGDPLIEARRFSLRPAGARGEWALCYEGEPLRSIHTHFLRAMDPSARDVSAFNGLMKKWILRCIRGAPHTGMAAPRTGAAAVVVAGNACYQKCFDLSVLTETR</sequence>
<evidence type="ECO:0000313" key="1">
    <source>
        <dbReference type="EMBL" id="ESL07395.1"/>
    </source>
</evidence>
<name>A0A061IZ97_TRYRA</name>
<keyword evidence="2" id="KW-1185">Reference proteome</keyword>
<dbReference type="AlphaFoldDB" id="A0A061IZ97"/>
<reference evidence="1 2" key="1">
    <citation type="submission" date="2013-07" db="EMBL/GenBank/DDBJ databases">
        <authorList>
            <person name="Stoco P.H."/>
            <person name="Wagner G."/>
            <person name="Gerber A."/>
            <person name="Zaha A."/>
            <person name="Thompson C."/>
            <person name="Bartholomeu D.C."/>
            <person name="Luckemeyer D.D."/>
            <person name="Bahia D."/>
            <person name="Loreto E."/>
            <person name="Prestes E.B."/>
            <person name="Lima F.M."/>
            <person name="Rodrigues-Luiz G."/>
            <person name="Vallejo G.A."/>
            <person name="Filho J.F."/>
            <person name="Monteiro K.M."/>
            <person name="Tyler K.M."/>
            <person name="de Almeida L.G."/>
            <person name="Ortiz M.F."/>
            <person name="Siervo M.A."/>
            <person name="de Moraes M.H."/>
            <person name="Cunha O.L."/>
            <person name="Mendonca-Neto R."/>
            <person name="Silva R."/>
            <person name="Teixeira S.M."/>
            <person name="Murta S.M."/>
            <person name="Sincero T.C."/>
            <person name="Mendes T.A."/>
            <person name="Urmenyi T.P."/>
            <person name="Silva V.G."/>
            <person name="da Rocha W.D."/>
            <person name="Andersson B."/>
            <person name="Romanha A.J."/>
            <person name="Steindel M."/>
            <person name="de Vasconcelos A.T."/>
            <person name="Grisard E.C."/>
        </authorList>
    </citation>
    <scope>NUCLEOTIDE SEQUENCE [LARGE SCALE GENOMIC DNA]</scope>
    <source>
        <strain evidence="1 2">SC58</strain>
    </source>
</reference>
<comment type="caution">
    <text evidence="1">The sequence shown here is derived from an EMBL/GenBank/DDBJ whole genome shotgun (WGS) entry which is preliminary data.</text>
</comment>
<dbReference type="Proteomes" id="UP000031737">
    <property type="component" value="Unassembled WGS sequence"/>
</dbReference>
<evidence type="ECO:0000313" key="2">
    <source>
        <dbReference type="Proteomes" id="UP000031737"/>
    </source>
</evidence>
<dbReference type="VEuPathDB" id="TriTrypDB:TRSC58_04915"/>